<evidence type="ECO:0000256" key="3">
    <source>
        <dbReference type="ARBA" id="ARBA00022475"/>
    </source>
</evidence>
<evidence type="ECO:0000313" key="11">
    <source>
        <dbReference type="EMBL" id="AEG31062.1"/>
    </source>
</evidence>
<proteinExistence type="inferred from homology"/>
<dbReference type="Pfam" id="PF01618">
    <property type="entry name" value="MotA_ExbB"/>
    <property type="match status" value="1"/>
</dbReference>
<keyword evidence="12" id="KW-1185">Reference proteome</keyword>
<evidence type="ECO:0000259" key="10">
    <source>
        <dbReference type="Pfam" id="PF01618"/>
    </source>
</evidence>
<keyword evidence="3" id="KW-1003">Cell membrane</keyword>
<evidence type="ECO:0000256" key="7">
    <source>
        <dbReference type="ARBA" id="ARBA00023136"/>
    </source>
</evidence>
<dbReference type="OrthoDB" id="4045at2"/>
<feature type="domain" description="MotA/TolQ/ExbB proton channel" evidence="10">
    <location>
        <begin position="81"/>
        <end position="196"/>
    </location>
</feature>
<organism evidence="11 12">
    <name type="scientific">Thiomicrospira cyclica (strain DSM 14477 / JCM 11371 / ALM1)</name>
    <name type="common">Thioalkalimicrobium cyclicum</name>
    <dbReference type="NCBI Taxonomy" id="717773"/>
    <lineage>
        <taxon>Bacteria</taxon>
        <taxon>Pseudomonadati</taxon>
        <taxon>Pseudomonadota</taxon>
        <taxon>Gammaproteobacteria</taxon>
        <taxon>Thiotrichales</taxon>
        <taxon>Piscirickettsiaceae</taxon>
        <taxon>Thiomicrospira</taxon>
    </lineage>
</organism>
<dbReference type="GO" id="GO:0017038">
    <property type="term" value="P:protein import"/>
    <property type="evidence" value="ECO:0007669"/>
    <property type="project" value="TreeGrafter"/>
</dbReference>
<dbReference type="PANTHER" id="PTHR30625">
    <property type="entry name" value="PROTEIN TOLQ"/>
    <property type="match status" value="1"/>
</dbReference>
<evidence type="ECO:0000256" key="1">
    <source>
        <dbReference type="ARBA" id="ARBA00004651"/>
    </source>
</evidence>
<evidence type="ECO:0000256" key="5">
    <source>
        <dbReference type="ARBA" id="ARBA00022927"/>
    </source>
</evidence>
<dbReference type="STRING" id="717773.Thicy_0286"/>
<keyword evidence="2 8" id="KW-0813">Transport</keyword>
<feature type="transmembrane region" description="Helical" evidence="9">
    <location>
        <begin position="20"/>
        <end position="43"/>
    </location>
</feature>
<keyword evidence="6 9" id="KW-1133">Transmembrane helix</keyword>
<dbReference type="InterPro" id="IPR050790">
    <property type="entry name" value="ExbB/TolQ_transport"/>
</dbReference>
<dbReference type="EMBL" id="CP002776">
    <property type="protein sequence ID" value="AEG31062.1"/>
    <property type="molecule type" value="Genomic_DNA"/>
</dbReference>
<dbReference type="KEGG" id="tcy:Thicy_0286"/>
<gene>
    <name evidence="11" type="ordered locus">Thicy_0286</name>
</gene>
<accession>F6DA96</accession>
<dbReference type="GO" id="GO:0005886">
    <property type="term" value="C:plasma membrane"/>
    <property type="evidence" value="ECO:0007669"/>
    <property type="project" value="UniProtKB-SubCell"/>
</dbReference>
<name>F6DA96_THICA</name>
<evidence type="ECO:0000256" key="8">
    <source>
        <dbReference type="RuleBase" id="RU004057"/>
    </source>
</evidence>
<dbReference type="Proteomes" id="UP000009232">
    <property type="component" value="Chromosome"/>
</dbReference>
<dbReference type="InterPro" id="IPR002898">
    <property type="entry name" value="MotA_ExbB_proton_chnl"/>
</dbReference>
<reference evidence="11 12" key="1">
    <citation type="submission" date="2011-05" db="EMBL/GenBank/DDBJ databases">
        <title>Complete sequence of Thioalkalimicrobium cyclicum ALM1.</title>
        <authorList>
            <consortium name="US DOE Joint Genome Institute"/>
            <person name="Lucas S."/>
            <person name="Han J."/>
            <person name="Lapidus A."/>
            <person name="Cheng J.-F."/>
            <person name="Goodwin L."/>
            <person name="Pitluck S."/>
            <person name="Peters L."/>
            <person name="Mikhailova N."/>
            <person name="Davenport K."/>
            <person name="Han C."/>
            <person name="Tapia R."/>
            <person name="Land M."/>
            <person name="Hauser L."/>
            <person name="Kyrpides N."/>
            <person name="Ivanova N."/>
            <person name="Pagani I."/>
            <person name="Kappler U."/>
            <person name="Woyke T."/>
        </authorList>
    </citation>
    <scope>NUCLEOTIDE SEQUENCE [LARGE SCALE GENOMIC DNA]</scope>
    <source>
        <strain evidence="12">DSM 14477 / JCM 11371 / ALM1</strain>
    </source>
</reference>
<keyword evidence="5 8" id="KW-0653">Protein transport</keyword>
<dbReference type="PANTHER" id="PTHR30625:SF15">
    <property type="entry name" value="BIOPOLYMER TRANSPORT PROTEIN EXBB"/>
    <property type="match status" value="1"/>
</dbReference>
<dbReference type="HOGENOM" id="CLU_053325_4_2_6"/>
<evidence type="ECO:0000256" key="9">
    <source>
        <dbReference type="SAM" id="Phobius"/>
    </source>
</evidence>
<comment type="similarity">
    <text evidence="8">Belongs to the exbB/tolQ family.</text>
</comment>
<evidence type="ECO:0000256" key="2">
    <source>
        <dbReference type="ARBA" id="ARBA00022448"/>
    </source>
</evidence>
<dbReference type="eggNOG" id="COG0811">
    <property type="taxonomic scope" value="Bacteria"/>
</dbReference>
<dbReference type="RefSeq" id="WP_013834845.1">
    <property type="nucleotide sequence ID" value="NC_015581.1"/>
</dbReference>
<comment type="subcellular location">
    <subcellularLocation>
        <location evidence="1">Cell membrane</location>
        <topology evidence="1">Multi-pass membrane protein</topology>
    </subcellularLocation>
    <subcellularLocation>
        <location evidence="8">Membrane</location>
        <topology evidence="8">Multi-pass membrane protein</topology>
    </subcellularLocation>
</comment>
<dbReference type="AlphaFoldDB" id="F6DA96"/>
<protein>
    <submittedName>
        <fullName evidence="11">MotA/TolQ/ExbB proton channel</fullName>
    </submittedName>
</protein>
<feature type="transmembrane region" description="Helical" evidence="9">
    <location>
        <begin position="120"/>
        <end position="143"/>
    </location>
</feature>
<evidence type="ECO:0000313" key="12">
    <source>
        <dbReference type="Proteomes" id="UP000009232"/>
    </source>
</evidence>
<keyword evidence="4 9" id="KW-0812">Transmembrane</keyword>
<evidence type="ECO:0000256" key="6">
    <source>
        <dbReference type="ARBA" id="ARBA00022989"/>
    </source>
</evidence>
<sequence length="220" mass="23921">MNLWHQGVEHALTFVTLGGPVVAILIALSIVTMTVIFLTMFRFRQWGVGQQQMIADIIMLIDRGADQQAAEKLSATQHYMKPLITNVLKAKQQHAVESWRGRLTGEAEMLLARLQSGFRFLDTVVQLAPLVGLFGTVLGMIVAFQALQSGGSNVDAAELAGGIWVALLTTAMGLAVAMPTSMVLTWFESRVARESQLAMQLIDIGLCSPLETQAHDDKSA</sequence>
<evidence type="ECO:0000256" key="4">
    <source>
        <dbReference type="ARBA" id="ARBA00022692"/>
    </source>
</evidence>
<feature type="transmembrane region" description="Helical" evidence="9">
    <location>
        <begin position="163"/>
        <end position="187"/>
    </location>
</feature>
<keyword evidence="7 9" id="KW-0472">Membrane</keyword>